<dbReference type="SUPFAM" id="SSF52540">
    <property type="entry name" value="P-loop containing nucleoside triphosphate hydrolases"/>
    <property type="match status" value="1"/>
</dbReference>
<dbReference type="RefSeq" id="WP_127898375.1">
    <property type="nucleotide sequence ID" value="NZ_CP117466.1"/>
</dbReference>
<reference evidence="11 12" key="1">
    <citation type="submission" date="2023-02" db="EMBL/GenBank/DDBJ databases">
        <title>Whole genome sequenc of Paracoccus marcusii MBLB0836.</title>
        <authorList>
            <person name="Seo M.-J."/>
            <person name="Cho E.-S."/>
            <person name="Hwang C.Y."/>
        </authorList>
    </citation>
    <scope>NUCLEOTIDE SEQUENCE [LARGE SCALE GENOMIC DNA]</scope>
    <source>
        <strain evidence="11 12">MBLB0836</strain>
    </source>
</reference>
<dbReference type="Gene3D" id="3.40.440.10">
    <property type="entry name" value="Adenylosuccinate Synthetase, subunit A, domain 1"/>
    <property type="match status" value="1"/>
</dbReference>
<dbReference type="GO" id="GO:0004019">
    <property type="term" value="F:adenylosuccinate synthase activity"/>
    <property type="evidence" value="ECO:0007669"/>
    <property type="project" value="UniProtKB-EC"/>
</dbReference>
<evidence type="ECO:0000256" key="6">
    <source>
        <dbReference type="ARBA" id="ARBA00022842"/>
    </source>
</evidence>
<dbReference type="Gene3D" id="1.10.300.10">
    <property type="entry name" value="Adenylosuccinate Synthetase, subunit A, domain 2"/>
    <property type="match status" value="1"/>
</dbReference>
<gene>
    <name evidence="8" type="primary">purA</name>
    <name evidence="11" type="ORF">PRL19_12305</name>
</gene>
<dbReference type="InterPro" id="IPR027417">
    <property type="entry name" value="P-loop_NTPase"/>
</dbReference>
<dbReference type="CDD" id="cd03108">
    <property type="entry name" value="AdSS"/>
    <property type="match status" value="1"/>
</dbReference>
<dbReference type="Gene3D" id="3.90.170.10">
    <property type="entry name" value="Adenylosuccinate Synthetase, subunit A, domain 3"/>
    <property type="match status" value="1"/>
</dbReference>
<keyword evidence="7 8" id="KW-0342">GTP-binding</keyword>
<feature type="binding site" description="in other chain" evidence="8">
    <location>
        <begin position="38"/>
        <end position="41"/>
    </location>
    <ligand>
        <name>IMP</name>
        <dbReference type="ChEBI" id="CHEBI:58053"/>
        <note>ligand shared between dimeric partners</note>
    </ligand>
</feature>
<dbReference type="PANTHER" id="PTHR11846">
    <property type="entry name" value="ADENYLOSUCCINATE SYNTHETASE"/>
    <property type="match status" value="1"/>
</dbReference>
<feature type="binding site" evidence="8">
    <location>
        <begin position="40"/>
        <end position="42"/>
    </location>
    <ligand>
        <name>GTP</name>
        <dbReference type="ChEBI" id="CHEBI:37565"/>
    </ligand>
</feature>
<feature type="binding site" description="in other chain" evidence="8">
    <location>
        <begin position="13"/>
        <end position="16"/>
    </location>
    <ligand>
        <name>IMP</name>
        <dbReference type="ChEBI" id="CHEBI:58053"/>
        <note>ligand shared between dimeric partners</note>
    </ligand>
</feature>
<dbReference type="NCBIfam" id="TIGR00184">
    <property type="entry name" value="purA"/>
    <property type="match status" value="1"/>
</dbReference>
<comment type="function">
    <text evidence="8">Plays an important role in the de novo pathway of purine nucleotide biosynthesis. Catalyzes the first committed step in the biosynthesis of AMP from IMP.</text>
</comment>
<name>A0ABY7UQX5_9RHOB</name>
<dbReference type="InterPro" id="IPR001114">
    <property type="entry name" value="Adenylosuccinate_synthetase"/>
</dbReference>
<feature type="active site" description="Proton acceptor" evidence="8">
    <location>
        <position position="13"/>
    </location>
</feature>
<feature type="binding site" evidence="8">
    <location>
        <position position="144"/>
    </location>
    <ligand>
        <name>IMP</name>
        <dbReference type="ChEBI" id="CHEBI:58053"/>
        <note>ligand shared between dimeric partners</note>
    </ligand>
</feature>
<feature type="active site" description="Proton donor" evidence="8">
    <location>
        <position position="41"/>
    </location>
</feature>
<protein>
    <recommendedName>
        <fullName evidence="8 10">Adenylosuccinate synthetase</fullName>
        <shortName evidence="8">AMPSase</shortName>
        <shortName evidence="8">AdSS</shortName>
        <ecNumber evidence="8 10">6.3.4.4</ecNumber>
    </recommendedName>
    <alternativeName>
        <fullName evidence="8">IMP--aspartate ligase</fullName>
    </alternativeName>
</protein>
<dbReference type="SMART" id="SM00788">
    <property type="entry name" value="Adenylsucc_synt"/>
    <property type="match status" value="1"/>
</dbReference>
<keyword evidence="5 8" id="KW-0658">Purine biosynthesis</keyword>
<dbReference type="NCBIfam" id="NF002223">
    <property type="entry name" value="PRK01117.1"/>
    <property type="match status" value="1"/>
</dbReference>
<sequence>MANVVVVGAQWGDEGKGKIVDWLSERADVIARFQGGHNAGHTLVIGDKVFKLSLLPSGIVRENKLAVIGNGVVLDPWALFSEIDKLAGQGVAISTENLMIAENTPLILPLHQDLDKLREEAAGKAKIGTTGRGIGPAYEDKVGRRTIRVADLADEETLDSRLDRLLAHHDALRAGLGATPIDRAELKAKLMEVAPKLLPYAQPVWKIMGDARKAGKRILFEGAQGSLLDIDFGTYPYVTSSTTTSGAAASGTGMGPGAIGFVLGIVKAYTTRVGEGPFPSELDDADGQRLGERGHEFGTVTGRKRRCGWFDAVLVRQTCAISGVNGIALTKLDVLDGFDTLKICTGYEIDGVTYDYLPTAAALQAKVRPIYEEMEGWHESTAGARSWADLPAAAIKYVRRVEELIQCPVAMLSTSPERDDTILVTDPFAD</sequence>
<dbReference type="InterPro" id="IPR042110">
    <property type="entry name" value="Adenylosuccinate_synth_dom2"/>
</dbReference>
<dbReference type="InterPro" id="IPR042111">
    <property type="entry name" value="Adenylosuccinate_synth_dom3"/>
</dbReference>
<keyword evidence="6 8" id="KW-0460">Magnesium</keyword>
<feature type="binding site" evidence="8">
    <location>
        <begin position="12"/>
        <end position="18"/>
    </location>
    <ligand>
        <name>GTP</name>
        <dbReference type="ChEBI" id="CHEBI:37565"/>
    </ligand>
</feature>
<evidence type="ECO:0000256" key="5">
    <source>
        <dbReference type="ARBA" id="ARBA00022755"/>
    </source>
</evidence>
<feature type="binding site" description="in other chain" evidence="8">
    <location>
        <position position="130"/>
    </location>
    <ligand>
        <name>IMP</name>
        <dbReference type="ChEBI" id="CHEBI:58053"/>
        <note>ligand shared between dimeric partners</note>
    </ligand>
</feature>
<proteinExistence type="inferred from homology"/>
<evidence type="ECO:0000256" key="9">
    <source>
        <dbReference type="PROSITE-ProRule" id="PRU10134"/>
    </source>
</evidence>
<feature type="active site" evidence="9">
    <location>
        <position position="141"/>
    </location>
</feature>
<keyword evidence="3 8" id="KW-0479">Metal-binding</keyword>
<dbReference type="Proteomes" id="UP001216899">
    <property type="component" value="Chromosome"/>
</dbReference>
<comment type="subcellular location">
    <subcellularLocation>
        <location evidence="8">Cytoplasm</location>
    </subcellularLocation>
</comment>
<comment type="cofactor">
    <cofactor evidence="8">
        <name>Mg(2+)</name>
        <dbReference type="ChEBI" id="CHEBI:18420"/>
    </cofactor>
    <text evidence="8">Binds 1 Mg(2+) ion per subunit.</text>
</comment>
<accession>A0ABY7UQX5</accession>
<evidence type="ECO:0000256" key="4">
    <source>
        <dbReference type="ARBA" id="ARBA00022741"/>
    </source>
</evidence>
<feature type="binding site" evidence="8">
    <location>
        <begin position="299"/>
        <end position="305"/>
    </location>
    <ligand>
        <name>substrate</name>
    </ligand>
</feature>
<dbReference type="InterPro" id="IPR018220">
    <property type="entry name" value="Adenylosuccin_syn_GTP-bd"/>
</dbReference>
<feature type="binding site" description="in other chain" evidence="8">
    <location>
        <position position="303"/>
    </location>
    <ligand>
        <name>IMP</name>
        <dbReference type="ChEBI" id="CHEBI:58053"/>
        <note>ligand shared between dimeric partners</note>
    </ligand>
</feature>
<dbReference type="HAMAP" id="MF_00011">
    <property type="entry name" value="Adenylosucc_synth"/>
    <property type="match status" value="1"/>
</dbReference>
<comment type="subunit">
    <text evidence="1 8">Homodimer.</text>
</comment>
<dbReference type="InterPro" id="IPR033128">
    <property type="entry name" value="Adenylosuccin_syn_Lys_AS"/>
</dbReference>
<keyword evidence="8" id="KW-0963">Cytoplasm</keyword>
<evidence type="ECO:0000313" key="12">
    <source>
        <dbReference type="Proteomes" id="UP001216899"/>
    </source>
</evidence>
<feature type="binding site" description="in other chain" evidence="8">
    <location>
        <position position="239"/>
    </location>
    <ligand>
        <name>IMP</name>
        <dbReference type="ChEBI" id="CHEBI:58053"/>
        <note>ligand shared between dimeric partners</note>
    </ligand>
</feature>
<dbReference type="PANTHER" id="PTHR11846:SF0">
    <property type="entry name" value="ADENYLOSUCCINATE SYNTHETASE"/>
    <property type="match status" value="1"/>
</dbReference>
<evidence type="ECO:0000256" key="10">
    <source>
        <dbReference type="RuleBase" id="RU000520"/>
    </source>
</evidence>
<evidence type="ECO:0000256" key="2">
    <source>
        <dbReference type="ARBA" id="ARBA00022598"/>
    </source>
</evidence>
<keyword evidence="12" id="KW-1185">Reference proteome</keyword>
<feature type="binding site" description="in other chain" evidence="8">
    <location>
        <position position="224"/>
    </location>
    <ligand>
        <name>IMP</name>
        <dbReference type="ChEBI" id="CHEBI:58053"/>
        <note>ligand shared between dimeric partners</note>
    </ligand>
</feature>
<comment type="similarity">
    <text evidence="8 10">Belongs to the adenylosuccinate synthetase family.</text>
</comment>
<evidence type="ECO:0000256" key="1">
    <source>
        <dbReference type="ARBA" id="ARBA00011738"/>
    </source>
</evidence>
<dbReference type="EMBL" id="CP117466">
    <property type="protein sequence ID" value="WDA12067.1"/>
    <property type="molecule type" value="Genomic_DNA"/>
</dbReference>
<feature type="binding site" evidence="8">
    <location>
        <position position="13"/>
    </location>
    <ligand>
        <name>Mg(2+)</name>
        <dbReference type="ChEBI" id="CHEBI:18420"/>
    </ligand>
</feature>
<keyword evidence="4 8" id="KW-0547">Nucleotide-binding</keyword>
<dbReference type="Pfam" id="PF00709">
    <property type="entry name" value="Adenylsucc_synt"/>
    <property type="match status" value="1"/>
</dbReference>
<evidence type="ECO:0000256" key="3">
    <source>
        <dbReference type="ARBA" id="ARBA00022723"/>
    </source>
</evidence>
<keyword evidence="2 8" id="KW-0436">Ligase</keyword>
<comment type="pathway">
    <text evidence="8 10">Purine metabolism; AMP biosynthesis via de novo pathway; AMP from IMP: step 1/2.</text>
</comment>
<dbReference type="PROSITE" id="PS00513">
    <property type="entry name" value="ADENYLOSUCCIN_SYN_2"/>
    <property type="match status" value="1"/>
</dbReference>
<feature type="binding site" evidence="8">
    <location>
        <begin position="413"/>
        <end position="415"/>
    </location>
    <ligand>
        <name>GTP</name>
        <dbReference type="ChEBI" id="CHEBI:37565"/>
    </ligand>
</feature>
<dbReference type="PROSITE" id="PS01266">
    <property type="entry name" value="ADENYLOSUCCIN_SYN_1"/>
    <property type="match status" value="1"/>
</dbReference>
<organism evidence="11 12">
    <name type="scientific">Paracoccus marcusii</name>
    <dbReference type="NCBI Taxonomy" id="59779"/>
    <lineage>
        <taxon>Bacteria</taxon>
        <taxon>Pseudomonadati</taxon>
        <taxon>Pseudomonadota</taxon>
        <taxon>Alphaproteobacteria</taxon>
        <taxon>Rhodobacterales</taxon>
        <taxon>Paracoccaceae</taxon>
        <taxon>Paracoccus</taxon>
    </lineage>
</organism>
<comment type="catalytic activity">
    <reaction evidence="8 10">
        <text>IMP + L-aspartate + GTP = N(6)-(1,2-dicarboxyethyl)-AMP + GDP + phosphate + 2 H(+)</text>
        <dbReference type="Rhea" id="RHEA:15753"/>
        <dbReference type="ChEBI" id="CHEBI:15378"/>
        <dbReference type="ChEBI" id="CHEBI:29991"/>
        <dbReference type="ChEBI" id="CHEBI:37565"/>
        <dbReference type="ChEBI" id="CHEBI:43474"/>
        <dbReference type="ChEBI" id="CHEBI:57567"/>
        <dbReference type="ChEBI" id="CHEBI:58053"/>
        <dbReference type="ChEBI" id="CHEBI:58189"/>
        <dbReference type="EC" id="6.3.4.4"/>
    </reaction>
</comment>
<evidence type="ECO:0000256" key="7">
    <source>
        <dbReference type="ARBA" id="ARBA00023134"/>
    </source>
</evidence>
<evidence type="ECO:0000313" key="11">
    <source>
        <dbReference type="EMBL" id="WDA12067.1"/>
    </source>
</evidence>
<feature type="binding site" evidence="8">
    <location>
        <begin position="331"/>
        <end position="333"/>
    </location>
    <ligand>
        <name>GTP</name>
        <dbReference type="ChEBI" id="CHEBI:37565"/>
    </ligand>
</feature>
<feature type="binding site" evidence="8">
    <location>
        <position position="40"/>
    </location>
    <ligand>
        <name>Mg(2+)</name>
        <dbReference type="ChEBI" id="CHEBI:18420"/>
    </ligand>
</feature>
<dbReference type="InterPro" id="IPR042109">
    <property type="entry name" value="Adenylosuccinate_synth_dom1"/>
</dbReference>
<feature type="binding site" evidence="8">
    <location>
        <position position="305"/>
    </location>
    <ligand>
        <name>GTP</name>
        <dbReference type="ChEBI" id="CHEBI:37565"/>
    </ligand>
</feature>
<dbReference type="EC" id="6.3.4.4" evidence="8 10"/>
<evidence type="ECO:0000256" key="8">
    <source>
        <dbReference type="HAMAP-Rule" id="MF_00011"/>
    </source>
</evidence>